<dbReference type="Proteomes" id="UP001604336">
    <property type="component" value="Unassembled WGS sequence"/>
</dbReference>
<proteinExistence type="predicted"/>
<protein>
    <submittedName>
        <fullName evidence="1">Uncharacterized protein</fullName>
    </submittedName>
</protein>
<evidence type="ECO:0000313" key="2">
    <source>
        <dbReference type="Proteomes" id="UP001604336"/>
    </source>
</evidence>
<gene>
    <name evidence="1" type="ORF">Adt_48137</name>
</gene>
<sequence>MRVRAWAIFVGWVGKTDFSWREFGQCQIRLEWLGKTWGRDENGDFLWKITVDFGGVAGSRTVTDRAWAGFFLFSPKSRILEDFKDVQMPRGKGRLEWLGKTWGRDENGDFLWKITVDFGGVAGSRTVTDSAWTGFFLFSPKSRILEDFKDVQMPRRKGKLRGFYFISPKLTACVFTCRK</sequence>
<evidence type="ECO:0000313" key="1">
    <source>
        <dbReference type="EMBL" id="KAL2454361.1"/>
    </source>
</evidence>
<dbReference type="AlphaFoldDB" id="A0ABD1NUR9"/>
<name>A0ABD1NUR9_9LAMI</name>
<dbReference type="EMBL" id="JBFOLK010000399">
    <property type="protein sequence ID" value="KAL2454361.1"/>
    <property type="molecule type" value="Genomic_DNA"/>
</dbReference>
<comment type="caution">
    <text evidence="1">The sequence shown here is derived from an EMBL/GenBank/DDBJ whole genome shotgun (WGS) entry which is preliminary data.</text>
</comment>
<organism evidence="1 2">
    <name type="scientific">Abeliophyllum distichum</name>
    <dbReference type="NCBI Taxonomy" id="126358"/>
    <lineage>
        <taxon>Eukaryota</taxon>
        <taxon>Viridiplantae</taxon>
        <taxon>Streptophyta</taxon>
        <taxon>Embryophyta</taxon>
        <taxon>Tracheophyta</taxon>
        <taxon>Spermatophyta</taxon>
        <taxon>Magnoliopsida</taxon>
        <taxon>eudicotyledons</taxon>
        <taxon>Gunneridae</taxon>
        <taxon>Pentapetalae</taxon>
        <taxon>asterids</taxon>
        <taxon>lamiids</taxon>
        <taxon>Lamiales</taxon>
        <taxon>Oleaceae</taxon>
        <taxon>Forsythieae</taxon>
        <taxon>Abeliophyllum</taxon>
    </lineage>
</organism>
<keyword evidence="2" id="KW-1185">Reference proteome</keyword>
<accession>A0ABD1NUR9</accession>
<reference evidence="2" key="1">
    <citation type="submission" date="2024-07" db="EMBL/GenBank/DDBJ databases">
        <title>Two chromosome-level genome assemblies of Korean endemic species Abeliophyllum distichum and Forsythia ovata (Oleaceae).</title>
        <authorList>
            <person name="Jang H."/>
        </authorList>
    </citation>
    <scope>NUCLEOTIDE SEQUENCE [LARGE SCALE GENOMIC DNA]</scope>
</reference>